<name>A0AAE1CWC4_9GAST</name>
<evidence type="ECO:0000256" key="5">
    <source>
        <dbReference type="ARBA" id="ARBA00023317"/>
    </source>
</evidence>
<comment type="cofactor">
    <cofactor evidence="1 7">
        <name>thiamine diphosphate</name>
        <dbReference type="ChEBI" id="CHEBI:58937"/>
    </cofactor>
</comment>
<evidence type="ECO:0000256" key="4">
    <source>
        <dbReference type="ARBA" id="ARBA00023052"/>
    </source>
</evidence>
<evidence type="ECO:0000313" key="9">
    <source>
        <dbReference type="EMBL" id="KAK3741128.1"/>
    </source>
</evidence>
<evidence type="ECO:0000256" key="7">
    <source>
        <dbReference type="RuleBase" id="RU361139"/>
    </source>
</evidence>
<feature type="domain" description="Dehydrogenase E1 component" evidence="8">
    <location>
        <begin position="120"/>
        <end position="413"/>
    </location>
</feature>
<accession>A0AAE1CWC4</accession>
<dbReference type="Proteomes" id="UP001283361">
    <property type="component" value="Unassembled WGS sequence"/>
</dbReference>
<dbReference type="CDD" id="cd02000">
    <property type="entry name" value="TPP_E1_PDC_ADC_BCADC"/>
    <property type="match status" value="1"/>
</dbReference>
<dbReference type="Gene3D" id="3.40.50.970">
    <property type="match status" value="1"/>
</dbReference>
<evidence type="ECO:0000313" key="10">
    <source>
        <dbReference type="Proteomes" id="UP001283361"/>
    </source>
</evidence>
<reference evidence="9" key="1">
    <citation type="journal article" date="2023" name="G3 (Bethesda)">
        <title>A reference genome for the long-term kleptoplast-retaining sea slug Elysia crispata morphotype clarki.</title>
        <authorList>
            <person name="Eastman K.E."/>
            <person name="Pendleton A.L."/>
            <person name="Shaikh M.A."/>
            <person name="Suttiyut T."/>
            <person name="Ogas R."/>
            <person name="Tomko P."/>
            <person name="Gavelis G."/>
            <person name="Widhalm J.R."/>
            <person name="Wisecaver J.H."/>
        </authorList>
    </citation>
    <scope>NUCLEOTIDE SEQUENCE</scope>
    <source>
        <strain evidence="9">ECLA1</strain>
    </source>
</reference>
<proteinExistence type="predicted"/>
<keyword evidence="10" id="KW-1185">Reference proteome</keyword>
<dbReference type="AlphaFoldDB" id="A0AAE1CWC4"/>
<sequence length="442" mass="48766">MVPVEEVQVLHAHWSSDSITGYINPKFYIDTFSVDRVPCQDPGLKQESKQHSCMMLSSFRFVIGRSPTNSWILGLTQGCNMSTATEMTHDVVPYKLHRLEQGPDVQVKCTRDEAIKYYKQMRTIRVMETTASNLYKSKIIRGFCHLYSGQEAVAVGMEASITPDDSVITAYRAHGWTYMRGISVKGVLAELTGRSSGCALGKGGSMHMYSKNFYGGNGIVGAQVPLGAGIAFAHRYKGEDSVCVTLYGDGAANQGQLFEAFNMAKLWDLPAIFVCENNGFGMGTSAERAAASTAYYSRGDYVPGIWVDGMDVLAVKEATRFAKDYVLKNGPILLETATYRYHGHSMSDPGTSYRSRDEIQEVRQTRDPIGKFSELATSSGLLTKEEIKKMDDEIKKEVAAAAEAAKADPELPPEELYSYIYKNPPANIRVRGCDDTIWGATK</sequence>
<dbReference type="Pfam" id="PF00676">
    <property type="entry name" value="E1_dh"/>
    <property type="match status" value="1"/>
</dbReference>
<dbReference type="EMBL" id="JAWDGP010006444">
    <property type="protein sequence ID" value="KAK3741128.1"/>
    <property type="molecule type" value="Genomic_DNA"/>
</dbReference>
<dbReference type="InterPro" id="IPR001017">
    <property type="entry name" value="DH_E1"/>
</dbReference>
<comment type="catalytic activity">
    <reaction evidence="6 7">
        <text>N(6)-[(R)-lipoyl]-L-lysyl-[protein] + pyruvate + H(+) = N(6)-[(R)-S(8)-acetyldihydrolipoyl]-L-lysyl-[protein] + CO2</text>
        <dbReference type="Rhea" id="RHEA:19189"/>
        <dbReference type="Rhea" id="RHEA-COMP:10474"/>
        <dbReference type="Rhea" id="RHEA-COMP:10478"/>
        <dbReference type="ChEBI" id="CHEBI:15361"/>
        <dbReference type="ChEBI" id="CHEBI:15378"/>
        <dbReference type="ChEBI" id="CHEBI:16526"/>
        <dbReference type="ChEBI" id="CHEBI:83099"/>
        <dbReference type="ChEBI" id="CHEBI:83111"/>
        <dbReference type="EC" id="1.2.4.1"/>
    </reaction>
</comment>
<keyword evidence="3 7" id="KW-0560">Oxidoreductase</keyword>
<evidence type="ECO:0000259" key="8">
    <source>
        <dbReference type="Pfam" id="PF00676"/>
    </source>
</evidence>
<keyword evidence="2" id="KW-0809">Transit peptide</keyword>
<dbReference type="EC" id="1.2.4.1" evidence="7"/>
<dbReference type="PANTHER" id="PTHR11516:SF60">
    <property type="entry name" value="PYRUVATE DEHYDROGENASE E1 COMPONENT SUBUNIT ALPHA"/>
    <property type="match status" value="1"/>
</dbReference>
<gene>
    <name evidence="9" type="ORF">RRG08_042495</name>
</gene>
<evidence type="ECO:0000256" key="3">
    <source>
        <dbReference type="ARBA" id="ARBA00023002"/>
    </source>
</evidence>
<comment type="function">
    <text evidence="7">The pyruvate dehydrogenase complex catalyzes the overall conversion of pyruvate to acetyl-CoA and CO(2).</text>
</comment>
<comment type="caution">
    <text evidence="9">The sequence shown here is derived from an EMBL/GenBank/DDBJ whole genome shotgun (WGS) entry which is preliminary data.</text>
</comment>
<evidence type="ECO:0000256" key="2">
    <source>
        <dbReference type="ARBA" id="ARBA00022946"/>
    </source>
</evidence>
<organism evidence="9 10">
    <name type="scientific">Elysia crispata</name>
    <name type="common">lettuce slug</name>
    <dbReference type="NCBI Taxonomy" id="231223"/>
    <lineage>
        <taxon>Eukaryota</taxon>
        <taxon>Metazoa</taxon>
        <taxon>Spiralia</taxon>
        <taxon>Lophotrochozoa</taxon>
        <taxon>Mollusca</taxon>
        <taxon>Gastropoda</taxon>
        <taxon>Heterobranchia</taxon>
        <taxon>Euthyneura</taxon>
        <taxon>Panpulmonata</taxon>
        <taxon>Sacoglossa</taxon>
        <taxon>Placobranchoidea</taxon>
        <taxon>Plakobranchidae</taxon>
        <taxon>Elysia</taxon>
    </lineage>
</organism>
<evidence type="ECO:0000256" key="1">
    <source>
        <dbReference type="ARBA" id="ARBA00001964"/>
    </source>
</evidence>
<dbReference type="InterPro" id="IPR017597">
    <property type="entry name" value="Pyrv_DH_E1_asu_subgrp-y"/>
</dbReference>
<keyword evidence="4 7" id="KW-0786">Thiamine pyrophosphate</keyword>
<dbReference type="InterPro" id="IPR050642">
    <property type="entry name" value="PDH_E1_Alpha_Subunit"/>
</dbReference>
<keyword evidence="5 7" id="KW-0670">Pyruvate</keyword>
<dbReference type="GO" id="GO:0004739">
    <property type="term" value="F:pyruvate dehydrogenase (acetyl-transferring) activity"/>
    <property type="evidence" value="ECO:0007669"/>
    <property type="project" value="UniProtKB-UniRule"/>
</dbReference>
<dbReference type="SUPFAM" id="SSF52518">
    <property type="entry name" value="Thiamin diphosphate-binding fold (THDP-binding)"/>
    <property type="match status" value="1"/>
</dbReference>
<dbReference type="PANTHER" id="PTHR11516">
    <property type="entry name" value="PYRUVATE DEHYDROGENASE E1 COMPONENT, ALPHA SUBUNIT BACTERIAL AND ORGANELLAR"/>
    <property type="match status" value="1"/>
</dbReference>
<dbReference type="GO" id="GO:0006086">
    <property type="term" value="P:pyruvate decarboxylation to acetyl-CoA"/>
    <property type="evidence" value="ECO:0007669"/>
    <property type="project" value="InterPro"/>
</dbReference>
<dbReference type="FunFam" id="3.40.50.970:FF:000013">
    <property type="entry name" value="Pyruvate dehydrogenase E1 component subunit alpha"/>
    <property type="match status" value="1"/>
</dbReference>
<evidence type="ECO:0000256" key="6">
    <source>
        <dbReference type="ARBA" id="ARBA00051231"/>
    </source>
</evidence>
<dbReference type="NCBIfam" id="TIGR03182">
    <property type="entry name" value="PDH_E1_alph_y"/>
    <property type="match status" value="1"/>
</dbReference>
<protein>
    <recommendedName>
        <fullName evidence="7">Pyruvate dehydrogenase E1 component subunit alpha</fullName>
        <ecNumber evidence="7">1.2.4.1</ecNumber>
    </recommendedName>
</protein>
<dbReference type="InterPro" id="IPR029061">
    <property type="entry name" value="THDP-binding"/>
</dbReference>